<evidence type="ECO:0000256" key="2">
    <source>
        <dbReference type="ARBA" id="ARBA00022553"/>
    </source>
</evidence>
<keyword evidence="6" id="KW-0418">Kinase</keyword>
<evidence type="ECO:0000256" key="1">
    <source>
        <dbReference type="ARBA" id="ARBA00004141"/>
    </source>
</evidence>
<evidence type="ECO:0000259" key="12">
    <source>
        <dbReference type="Pfam" id="PF13493"/>
    </source>
</evidence>
<organism evidence="13 14">
    <name type="scientific">Dictyobacter kobayashii</name>
    <dbReference type="NCBI Taxonomy" id="2014872"/>
    <lineage>
        <taxon>Bacteria</taxon>
        <taxon>Bacillati</taxon>
        <taxon>Chloroflexota</taxon>
        <taxon>Ktedonobacteria</taxon>
        <taxon>Ktedonobacterales</taxon>
        <taxon>Dictyobacteraceae</taxon>
        <taxon>Dictyobacter</taxon>
    </lineage>
</organism>
<evidence type="ECO:0000256" key="10">
    <source>
        <dbReference type="ARBA" id="ARBA00023136"/>
    </source>
</evidence>
<proteinExistence type="predicted"/>
<dbReference type="GO" id="GO:0005524">
    <property type="term" value="F:ATP binding"/>
    <property type="evidence" value="ECO:0007669"/>
    <property type="project" value="UniProtKB-KW"/>
</dbReference>
<dbReference type="GO" id="GO:0016020">
    <property type="term" value="C:membrane"/>
    <property type="evidence" value="ECO:0007669"/>
    <property type="project" value="UniProtKB-SubCell"/>
</dbReference>
<evidence type="ECO:0000313" key="14">
    <source>
        <dbReference type="Proteomes" id="UP000287188"/>
    </source>
</evidence>
<keyword evidence="9" id="KW-0902">Two-component regulatory system</keyword>
<dbReference type="Gene3D" id="1.20.120.620">
    <property type="entry name" value="Backbone structure of the membrane domain of e. Coli histidine kinase receptor kdpd"/>
    <property type="match status" value="1"/>
</dbReference>
<dbReference type="InterPro" id="IPR025201">
    <property type="entry name" value="KdpD_TM"/>
</dbReference>
<evidence type="ECO:0000256" key="8">
    <source>
        <dbReference type="ARBA" id="ARBA00022989"/>
    </source>
</evidence>
<keyword evidence="14" id="KW-1185">Reference proteome</keyword>
<accession>A0A402ARF4</accession>
<comment type="subcellular location">
    <subcellularLocation>
        <location evidence="1">Membrane</location>
        <topology evidence="1">Multi-pass membrane protein</topology>
    </subcellularLocation>
</comment>
<evidence type="ECO:0000256" key="9">
    <source>
        <dbReference type="ARBA" id="ARBA00023012"/>
    </source>
</evidence>
<dbReference type="Pfam" id="PF13493">
    <property type="entry name" value="DUF4118"/>
    <property type="match status" value="1"/>
</dbReference>
<reference evidence="14" key="1">
    <citation type="submission" date="2018-12" db="EMBL/GenBank/DDBJ databases">
        <title>Tengunoibacter tsumagoiensis gen. nov., sp. nov., Dictyobacter kobayashii sp. nov., D. alpinus sp. nov., and D. joshuensis sp. nov. and description of Dictyobacteraceae fam. nov. within the order Ktedonobacterales isolated from Tengu-no-mugimeshi.</title>
        <authorList>
            <person name="Wang C.M."/>
            <person name="Zheng Y."/>
            <person name="Sakai Y."/>
            <person name="Toyoda A."/>
            <person name="Minakuchi Y."/>
            <person name="Abe K."/>
            <person name="Yokota A."/>
            <person name="Yabe S."/>
        </authorList>
    </citation>
    <scope>NUCLEOTIDE SEQUENCE [LARGE SCALE GENOMIC DNA]</scope>
    <source>
        <strain evidence="14">Uno11</strain>
    </source>
</reference>
<feature type="transmembrane region" description="Helical" evidence="11">
    <location>
        <begin position="71"/>
        <end position="91"/>
    </location>
</feature>
<dbReference type="GO" id="GO:0000160">
    <property type="term" value="P:phosphorelay signal transduction system"/>
    <property type="evidence" value="ECO:0007669"/>
    <property type="project" value="UniProtKB-KW"/>
</dbReference>
<keyword evidence="7" id="KW-0067">ATP-binding</keyword>
<evidence type="ECO:0000256" key="6">
    <source>
        <dbReference type="ARBA" id="ARBA00022777"/>
    </source>
</evidence>
<dbReference type="GO" id="GO:0016301">
    <property type="term" value="F:kinase activity"/>
    <property type="evidence" value="ECO:0007669"/>
    <property type="project" value="UniProtKB-KW"/>
</dbReference>
<keyword evidence="5" id="KW-0547">Nucleotide-binding</keyword>
<dbReference type="InterPro" id="IPR038318">
    <property type="entry name" value="KdpD_sf"/>
</dbReference>
<evidence type="ECO:0000256" key="7">
    <source>
        <dbReference type="ARBA" id="ARBA00022840"/>
    </source>
</evidence>
<comment type="caution">
    <text evidence="13">The sequence shown here is derived from an EMBL/GenBank/DDBJ whole genome shotgun (WGS) entry which is preliminary data.</text>
</comment>
<protein>
    <recommendedName>
        <fullName evidence="12">Sensor protein KdpD transmembrane domain-containing protein</fullName>
    </recommendedName>
</protein>
<keyword evidence="2" id="KW-0597">Phosphoprotein</keyword>
<evidence type="ECO:0000256" key="5">
    <source>
        <dbReference type="ARBA" id="ARBA00022741"/>
    </source>
</evidence>
<evidence type="ECO:0000256" key="4">
    <source>
        <dbReference type="ARBA" id="ARBA00022692"/>
    </source>
</evidence>
<feature type="transmembrane region" description="Helical" evidence="11">
    <location>
        <begin position="29"/>
        <end position="59"/>
    </location>
</feature>
<keyword evidence="4 11" id="KW-0812">Transmembrane</keyword>
<evidence type="ECO:0000256" key="3">
    <source>
        <dbReference type="ARBA" id="ARBA00022679"/>
    </source>
</evidence>
<keyword evidence="8 11" id="KW-1133">Transmembrane helix</keyword>
<evidence type="ECO:0000256" key="11">
    <source>
        <dbReference type="SAM" id="Phobius"/>
    </source>
</evidence>
<dbReference type="EMBL" id="BIFS01000001">
    <property type="protein sequence ID" value="GCE21653.1"/>
    <property type="molecule type" value="Genomic_DNA"/>
</dbReference>
<sequence length="143" mass="16188">MLAILGLVTGLMHWHHDMPAFLPSTLLNLYIICVAFTWGFGPAIFTLCTGLLVIDFLYIEPYGLLFQHQNIYSSIYLLFFALAGVIIAAMVHQREAARLHAQTMVEEATEAQRKLEEFIGLVSHELKTLWPRPRAASSWRSAN</sequence>
<name>A0A402ARF4_9CHLR</name>
<keyword evidence="10 11" id="KW-0472">Membrane</keyword>
<dbReference type="AlphaFoldDB" id="A0A402ARF4"/>
<keyword evidence="3" id="KW-0808">Transferase</keyword>
<evidence type="ECO:0000313" key="13">
    <source>
        <dbReference type="EMBL" id="GCE21653.1"/>
    </source>
</evidence>
<gene>
    <name evidence="13" type="ORF">KDK_54530</name>
</gene>
<dbReference type="Proteomes" id="UP000287188">
    <property type="component" value="Unassembled WGS sequence"/>
</dbReference>
<feature type="domain" description="Sensor protein KdpD transmembrane" evidence="12">
    <location>
        <begin position="2"/>
        <end position="99"/>
    </location>
</feature>